<dbReference type="InterPro" id="IPR050204">
    <property type="entry name" value="AraC_XylS_family_regulators"/>
</dbReference>
<keyword evidence="2" id="KW-0238">DNA-binding</keyword>
<reference evidence="5 6" key="1">
    <citation type="submission" date="2019-11" db="EMBL/GenBank/DDBJ databases">
        <title>Pedobacter sp. HMF7056 Genome sequencing and assembly.</title>
        <authorList>
            <person name="Kang H."/>
            <person name="Kim H."/>
            <person name="Joh K."/>
        </authorList>
    </citation>
    <scope>NUCLEOTIDE SEQUENCE [LARGE SCALE GENOMIC DNA]</scope>
    <source>
        <strain evidence="5 6">HMF7056</strain>
    </source>
</reference>
<sequence>MPEPVDPRFKRVAPSPELAAIIECYWIIISDDATPAEQKIIPDGFVEIIFHLGDPYVIRLKDRWEEQPTALLAGQISRHFMLKNTGRSHMVAIKLKPTAVYHLFGLDMHLLKDRVADLHQAIKGDPFRHLETVLRDTPGHREVTGLLNDCFKKLLADSDYRPGPADRAVELITGNHGMISVSKLLPGSGTGERRLEYLFRKMVGLSPKLFARIVRFNYIFSLVDEEETNWSEIVYKAAFFDQSHFIRNFKAFTGENPSAYAFREKNIANFFLQPKQGDS</sequence>
<protein>
    <submittedName>
        <fullName evidence="5">Helix-turn-helix domain-containing protein</fullName>
    </submittedName>
</protein>
<keyword evidence="3" id="KW-0804">Transcription</keyword>
<evidence type="ECO:0000259" key="4">
    <source>
        <dbReference type="PROSITE" id="PS01124"/>
    </source>
</evidence>
<organism evidence="5 6">
    <name type="scientific">Hufsiella ginkgonis</name>
    <dbReference type="NCBI Taxonomy" id="2695274"/>
    <lineage>
        <taxon>Bacteria</taxon>
        <taxon>Pseudomonadati</taxon>
        <taxon>Bacteroidota</taxon>
        <taxon>Sphingobacteriia</taxon>
        <taxon>Sphingobacteriales</taxon>
        <taxon>Sphingobacteriaceae</taxon>
        <taxon>Hufsiella</taxon>
    </lineage>
</organism>
<dbReference type="InterPro" id="IPR009057">
    <property type="entry name" value="Homeodomain-like_sf"/>
</dbReference>
<evidence type="ECO:0000256" key="2">
    <source>
        <dbReference type="ARBA" id="ARBA00023125"/>
    </source>
</evidence>
<accession>A0A7K1XZ90</accession>
<evidence type="ECO:0000256" key="3">
    <source>
        <dbReference type="ARBA" id="ARBA00023163"/>
    </source>
</evidence>
<dbReference type="SUPFAM" id="SSF46689">
    <property type="entry name" value="Homeodomain-like"/>
    <property type="match status" value="1"/>
</dbReference>
<dbReference type="Pfam" id="PF12833">
    <property type="entry name" value="HTH_18"/>
    <property type="match status" value="1"/>
</dbReference>
<dbReference type="AlphaFoldDB" id="A0A7K1XZ90"/>
<dbReference type="PANTHER" id="PTHR46796">
    <property type="entry name" value="HTH-TYPE TRANSCRIPTIONAL ACTIVATOR RHAS-RELATED"/>
    <property type="match status" value="1"/>
</dbReference>
<feature type="domain" description="HTH araC/xylS-type" evidence="4">
    <location>
        <begin position="166"/>
        <end position="263"/>
    </location>
</feature>
<evidence type="ECO:0000313" key="6">
    <source>
        <dbReference type="Proteomes" id="UP000451233"/>
    </source>
</evidence>
<dbReference type="GO" id="GO:0043565">
    <property type="term" value="F:sequence-specific DNA binding"/>
    <property type="evidence" value="ECO:0007669"/>
    <property type="project" value="InterPro"/>
</dbReference>
<evidence type="ECO:0000256" key="1">
    <source>
        <dbReference type="ARBA" id="ARBA00023015"/>
    </source>
</evidence>
<dbReference type="InterPro" id="IPR046532">
    <property type="entry name" value="DUF6597"/>
</dbReference>
<keyword evidence="6" id="KW-1185">Reference proteome</keyword>
<dbReference type="Pfam" id="PF20240">
    <property type="entry name" value="DUF6597"/>
    <property type="match status" value="1"/>
</dbReference>
<proteinExistence type="predicted"/>
<dbReference type="Gene3D" id="1.10.10.60">
    <property type="entry name" value="Homeodomain-like"/>
    <property type="match status" value="1"/>
</dbReference>
<evidence type="ECO:0000313" key="5">
    <source>
        <dbReference type="EMBL" id="MXV16262.1"/>
    </source>
</evidence>
<name>A0A7K1XZ90_9SPHI</name>
<dbReference type="PANTHER" id="PTHR46796:SF13">
    <property type="entry name" value="HTH-TYPE TRANSCRIPTIONAL ACTIVATOR RHAS"/>
    <property type="match status" value="1"/>
</dbReference>
<dbReference type="Proteomes" id="UP000451233">
    <property type="component" value="Unassembled WGS sequence"/>
</dbReference>
<comment type="caution">
    <text evidence="5">The sequence shown here is derived from an EMBL/GenBank/DDBJ whole genome shotgun (WGS) entry which is preliminary data.</text>
</comment>
<dbReference type="EMBL" id="WVHS01000003">
    <property type="protein sequence ID" value="MXV16262.1"/>
    <property type="molecule type" value="Genomic_DNA"/>
</dbReference>
<dbReference type="RefSeq" id="WP_160907270.1">
    <property type="nucleotide sequence ID" value="NZ_WVHS01000003.1"/>
</dbReference>
<dbReference type="GO" id="GO:0003700">
    <property type="term" value="F:DNA-binding transcription factor activity"/>
    <property type="evidence" value="ECO:0007669"/>
    <property type="project" value="InterPro"/>
</dbReference>
<dbReference type="PROSITE" id="PS01124">
    <property type="entry name" value="HTH_ARAC_FAMILY_2"/>
    <property type="match status" value="1"/>
</dbReference>
<keyword evidence="1" id="KW-0805">Transcription regulation</keyword>
<gene>
    <name evidence="5" type="ORF">GS398_13190</name>
</gene>
<dbReference type="SMART" id="SM00342">
    <property type="entry name" value="HTH_ARAC"/>
    <property type="match status" value="1"/>
</dbReference>
<dbReference type="InterPro" id="IPR018060">
    <property type="entry name" value="HTH_AraC"/>
</dbReference>